<evidence type="ECO:0000313" key="2">
    <source>
        <dbReference type="EMBL" id="CAZ84347.1"/>
    </source>
</evidence>
<feature type="compositionally biased region" description="Basic residues" evidence="1">
    <location>
        <begin position="30"/>
        <end position="49"/>
    </location>
</feature>
<dbReference type="Proteomes" id="UP000006911">
    <property type="component" value="Unassembled WGS sequence"/>
</dbReference>
<gene>
    <name evidence="2" type="ORF">GSTUM_00008537001</name>
</gene>
<proteinExistence type="predicted"/>
<evidence type="ECO:0000313" key="3">
    <source>
        <dbReference type="Proteomes" id="UP000006911"/>
    </source>
</evidence>
<dbReference type="HOGENOM" id="CLU_2795792_0_0_1"/>
<name>D5GIK4_TUBMM</name>
<dbReference type="AlphaFoldDB" id="D5GIK4"/>
<organism evidence="2 3">
    <name type="scientific">Tuber melanosporum (strain Mel28)</name>
    <name type="common">Perigord black truffle</name>
    <dbReference type="NCBI Taxonomy" id="656061"/>
    <lineage>
        <taxon>Eukaryota</taxon>
        <taxon>Fungi</taxon>
        <taxon>Dikarya</taxon>
        <taxon>Ascomycota</taxon>
        <taxon>Pezizomycotina</taxon>
        <taxon>Pezizomycetes</taxon>
        <taxon>Pezizales</taxon>
        <taxon>Tuberaceae</taxon>
        <taxon>Tuber</taxon>
    </lineage>
</organism>
<feature type="compositionally biased region" description="Polar residues" evidence="1">
    <location>
        <begin position="55"/>
        <end position="68"/>
    </location>
</feature>
<dbReference type="EMBL" id="FN430327">
    <property type="protein sequence ID" value="CAZ84347.1"/>
    <property type="molecule type" value="Genomic_DNA"/>
</dbReference>
<protein>
    <submittedName>
        <fullName evidence="2">(Perigord truffle) hypothetical protein</fullName>
    </submittedName>
</protein>
<sequence>MWHVDEALVPGSVRLGVDREAIGQNLISRHRASPPKKRCSSHPHLHLHHEHTGAKNKTINRSGGKNCG</sequence>
<accession>D5GIK4</accession>
<dbReference type="InParanoid" id="D5GIK4"/>
<feature type="region of interest" description="Disordered" evidence="1">
    <location>
        <begin position="30"/>
        <end position="68"/>
    </location>
</feature>
<reference evidence="2 3" key="1">
    <citation type="journal article" date="2010" name="Nature">
        <title>Perigord black truffle genome uncovers evolutionary origins and mechanisms of symbiosis.</title>
        <authorList>
            <person name="Martin F."/>
            <person name="Kohler A."/>
            <person name="Murat C."/>
            <person name="Balestrini R."/>
            <person name="Coutinho P.M."/>
            <person name="Jaillon O."/>
            <person name="Montanini B."/>
            <person name="Morin E."/>
            <person name="Noel B."/>
            <person name="Percudani R."/>
            <person name="Porcel B."/>
            <person name="Rubini A."/>
            <person name="Amicucci A."/>
            <person name="Amselem J."/>
            <person name="Anthouard V."/>
            <person name="Arcioni S."/>
            <person name="Artiguenave F."/>
            <person name="Aury J.M."/>
            <person name="Ballario P."/>
            <person name="Bolchi A."/>
            <person name="Brenna A."/>
            <person name="Brun A."/>
            <person name="Buee M."/>
            <person name="Cantarel B."/>
            <person name="Chevalier G."/>
            <person name="Couloux A."/>
            <person name="Da Silva C."/>
            <person name="Denoeud F."/>
            <person name="Duplessis S."/>
            <person name="Ghignone S."/>
            <person name="Hilselberger B."/>
            <person name="Iotti M."/>
            <person name="Marcais B."/>
            <person name="Mello A."/>
            <person name="Miranda M."/>
            <person name="Pacioni G."/>
            <person name="Quesneville H."/>
            <person name="Riccioni C."/>
            <person name="Ruotolo R."/>
            <person name="Splivallo R."/>
            <person name="Stocchi V."/>
            <person name="Tisserant E."/>
            <person name="Viscomi A.R."/>
            <person name="Zambonelli A."/>
            <person name="Zampieri E."/>
            <person name="Henrissat B."/>
            <person name="Lebrun M.H."/>
            <person name="Paolocci F."/>
            <person name="Bonfante P."/>
            <person name="Ottonello S."/>
            <person name="Wincker P."/>
        </authorList>
    </citation>
    <scope>NUCLEOTIDE SEQUENCE [LARGE SCALE GENOMIC DNA]</scope>
    <source>
        <strain evidence="2 3">Mel28</strain>
    </source>
</reference>
<keyword evidence="3" id="KW-1185">Reference proteome</keyword>
<evidence type="ECO:0000256" key="1">
    <source>
        <dbReference type="SAM" id="MobiDB-lite"/>
    </source>
</evidence>
<dbReference type="KEGG" id="tml:GSTUM_00008537001"/>